<dbReference type="AlphaFoldDB" id="A0A2V1DAY9"/>
<accession>A0A2V1DAY9</accession>
<proteinExistence type="predicted"/>
<keyword evidence="3" id="KW-1185">Reference proteome</keyword>
<dbReference type="InterPro" id="IPR054722">
    <property type="entry name" value="PolX-like_BBD"/>
</dbReference>
<gene>
    <name evidence="2" type="ORF">DM02DRAFT_693378</name>
</gene>
<dbReference type="OrthoDB" id="4232400at2759"/>
<sequence>MAAYSDIPLCPTWACLTNSNVHVAKDRGWFKTYTPFTSQINTTPLFASSTYLPVNGIGTVEIPTRRSPNRSGEASHGSILLHGVLHVPDSICNFISIPKMLPDGCVYSTCPHASGKSKGTIKDRQDRNKAYFDPDLPLSCIKVRGYPVGPKLGPHTLHKGVPYLLGCHWEPTEQQKWLDFQAGNAPTQTNLGAVSAANECPPYTDEEKAYLKKHWRSEYHFLLQHGLHIHKEEDREEGRRILRAMMAEEASEEESEDDAFGLLGHQADYNSSERNLDWAKKHYGNRVCYVGYAVVAS</sequence>
<dbReference type="PANTHER" id="PTHR40628">
    <property type="entry name" value="CHROMO DOMAIN-CONTAINING PROTEIN"/>
    <property type="match status" value="1"/>
</dbReference>
<dbReference type="Pfam" id="PF22936">
    <property type="entry name" value="Pol_BBD"/>
    <property type="match status" value="1"/>
</dbReference>
<evidence type="ECO:0000313" key="3">
    <source>
        <dbReference type="Proteomes" id="UP000244855"/>
    </source>
</evidence>
<evidence type="ECO:0000259" key="1">
    <source>
        <dbReference type="Pfam" id="PF22936"/>
    </source>
</evidence>
<organism evidence="2 3">
    <name type="scientific">Periconia macrospinosa</name>
    <dbReference type="NCBI Taxonomy" id="97972"/>
    <lineage>
        <taxon>Eukaryota</taxon>
        <taxon>Fungi</taxon>
        <taxon>Dikarya</taxon>
        <taxon>Ascomycota</taxon>
        <taxon>Pezizomycotina</taxon>
        <taxon>Dothideomycetes</taxon>
        <taxon>Pleosporomycetidae</taxon>
        <taxon>Pleosporales</taxon>
        <taxon>Massarineae</taxon>
        <taxon>Periconiaceae</taxon>
        <taxon>Periconia</taxon>
    </lineage>
</organism>
<dbReference type="EMBL" id="KZ805539">
    <property type="protein sequence ID" value="PVH94334.1"/>
    <property type="molecule type" value="Genomic_DNA"/>
</dbReference>
<reference evidence="2 3" key="1">
    <citation type="journal article" date="2018" name="Sci. Rep.">
        <title>Comparative genomics provides insights into the lifestyle and reveals functional heterogeneity of dark septate endophytic fungi.</title>
        <authorList>
            <person name="Knapp D.G."/>
            <person name="Nemeth J.B."/>
            <person name="Barry K."/>
            <person name="Hainaut M."/>
            <person name="Henrissat B."/>
            <person name="Johnson J."/>
            <person name="Kuo A."/>
            <person name="Lim J.H.P."/>
            <person name="Lipzen A."/>
            <person name="Nolan M."/>
            <person name="Ohm R.A."/>
            <person name="Tamas L."/>
            <person name="Grigoriev I.V."/>
            <person name="Spatafora J.W."/>
            <person name="Nagy L.G."/>
            <person name="Kovacs G.M."/>
        </authorList>
    </citation>
    <scope>NUCLEOTIDE SEQUENCE [LARGE SCALE GENOMIC DNA]</scope>
    <source>
        <strain evidence="2 3">DSE2036</strain>
    </source>
</reference>
<feature type="domain" description="Retrovirus-related Pol polyprotein from transposon TNT 1-94-like beta-barrel" evidence="1">
    <location>
        <begin position="20"/>
        <end position="104"/>
    </location>
</feature>
<dbReference type="Proteomes" id="UP000244855">
    <property type="component" value="Unassembled WGS sequence"/>
</dbReference>
<protein>
    <recommendedName>
        <fullName evidence="1">Retrovirus-related Pol polyprotein from transposon TNT 1-94-like beta-barrel domain-containing protein</fullName>
    </recommendedName>
</protein>
<name>A0A2V1DAY9_9PLEO</name>
<dbReference type="PANTHER" id="PTHR40628:SF1">
    <property type="entry name" value="CHROMO DOMAIN-CONTAINING PROTEIN"/>
    <property type="match status" value="1"/>
</dbReference>
<evidence type="ECO:0000313" key="2">
    <source>
        <dbReference type="EMBL" id="PVH94334.1"/>
    </source>
</evidence>